<dbReference type="InterPro" id="IPR006665">
    <property type="entry name" value="OmpA-like"/>
</dbReference>
<dbReference type="EMBL" id="UINC01039615">
    <property type="protein sequence ID" value="SVB38355.1"/>
    <property type="molecule type" value="Genomic_DNA"/>
</dbReference>
<dbReference type="AlphaFoldDB" id="A0A382DJC7"/>
<evidence type="ECO:0000313" key="9">
    <source>
        <dbReference type="EMBL" id="SVB38355.1"/>
    </source>
</evidence>
<evidence type="ECO:0000256" key="7">
    <source>
        <dbReference type="SAM" id="Phobius"/>
    </source>
</evidence>
<feature type="transmembrane region" description="Helical" evidence="7">
    <location>
        <begin position="20"/>
        <end position="42"/>
    </location>
</feature>
<dbReference type="Pfam" id="PF00691">
    <property type="entry name" value="OmpA"/>
    <property type="match status" value="1"/>
</dbReference>
<keyword evidence="4 7" id="KW-0812">Transmembrane</keyword>
<keyword evidence="6 7" id="KW-0472">Membrane</keyword>
<evidence type="ECO:0000256" key="6">
    <source>
        <dbReference type="ARBA" id="ARBA00023136"/>
    </source>
</evidence>
<sequence>MARKVSSVSFNETKARSTAWAVTFGDMVTLLLTFFILVIVIMNEAEKHLDQIVNVLLNDTYKEIRNELQSENIQVDRVTKGVKITISSGQLFPSADSELRREVLPVLNQIGTLIKKSKIVSIQDDPEFKQFLDAIERNNKKLNIEIRTEGHTDNLPLPQELTSKWKSNWELSTARALNVVELLSEFSQLPEDKFSAMGYGEFRPTSKNDTPEGRARNRRVEIYLDAFVTMEEVIIASPSPSP</sequence>
<dbReference type="PANTHER" id="PTHR30329">
    <property type="entry name" value="STATOR ELEMENT OF FLAGELLAR MOTOR COMPLEX"/>
    <property type="match status" value="1"/>
</dbReference>
<comment type="similarity">
    <text evidence="2">Belongs to the MotB family.</text>
</comment>
<evidence type="ECO:0000259" key="8">
    <source>
        <dbReference type="PROSITE" id="PS51123"/>
    </source>
</evidence>
<comment type="subcellular location">
    <subcellularLocation>
        <location evidence="1">Cell membrane</location>
        <topology evidence="1">Single-pass membrane protein</topology>
    </subcellularLocation>
</comment>
<evidence type="ECO:0000256" key="5">
    <source>
        <dbReference type="ARBA" id="ARBA00022989"/>
    </source>
</evidence>
<dbReference type="InterPro" id="IPR025713">
    <property type="entry name" value="MotB-like_N_dom"/>
</dbReference>
<evidence type="ECO:0000256" key="4">
    <source>
        <dbReference type="ARBA" id="ARBA00022692"/>
    </source>
</evidence>
<keyword evidence="3" id="KW-1003">Cell membrane</keyword>
<gene>
    <name evidence="9" type="ORF">METZ01_LOCUS191209</name>
</gene>
<accession>A0A382DJC7</accession>
<dbReference type="Pfam" id="PF13677">
    <property type="entry name" value="MotB_plug"/>
    <property type="match status" value="1"/>
</dbReference>
<dbReference type="InterPro" id="IPR050330">
    <property type="entry name" value="Bact_OuterMem_StrucFunc"/>
</dbReference>
<evidence type="ECO:0000256" key="3">
    <source>
        <dbReference type="ARBA" id="ARBA00022475"/>
    </source>
</evidence>
<name>A0A382DJC7_9ZZZZ</name>
<dbReference type="PANTHER" id="PTHR30329:SF21">
    <property type="entry name" value="LIPOPROTEIN YIAD-RELATED"/>
    <property type="match status" value="1"/>
</dbReference>
<dbReference type="PROSITE" id="PS51123">
    <property type="entry name" value="OMPA_2"/>
    <property type="match status" value="1"/>
</dbReference>
<dbReference type="InterPro" id="IPR036737">
    <property type="entry name" value="OmpA-like_sf"/>
</dbReference>
<dbReference type="Gene3D" id="3.30.1330.60">
    <property type="entry name" value="OmpA-like domain"/>
    <property type="match status" value="1"/>
</dbReference>
<keyword evidence="5 7" id="KW-1133">Transmembrane helix</keyword>
<organism evidence="9">
    <name type="scientific">marine metagenome</name>
    <dbReference type="NCBI Taxonomy" id="408172"/>
    <lineage>
        <taxon>unclassified sequences</taxon>
        <taxon>metagenomes</taxon>
        <taxon>ecological metagenomes</taxon>
    </lineage>
</organism>
<dbReference type="SUPFAM" id="SSF103088">
    <property type="entry name" value="OmpA-like"/>
    <property type="match status" value="1"/>
</dbReference>
<reference evidence="9" key="1">
    <citation type="submission" date="2018-05" db="EMBL/GenBank/DDBJ databases">
        <authorList>
            <person name="Lanie J.A."/>
            <person name="Ng W.-L."/>
            <person name="Kazmierczak K.M."/>
            <person name="Andrzejewski T.M."/>
            <person name="Davidsen T.M."/>
            <person name="Wayne K.J."/>
            <person name="Tettelin H."/>
            <person name="Glass J.I."/>
            <person name="Rusch D."/>
            <person name="Podicherti R."/>
            <person name="Tsui H.-C.T."/>
            <person name="Winkler M.E."/>
        </authorList>
    </citation>
    <scope>NUCLEOTIDE SEQUENCE</scope>
</reference>
<feature type="domain" description="OmpA-like" evidence="8">
    <location>
        <begin position="79"/>
        <end position="228"/>
    </location>
</feature>
<protein>
    <recommendedName>
        <fullName evidence="8">OmpA-like domain-containing protein</fullName>
    </recommendedName>
</protein>
<dbReference type="GO" id="GO:0005886">
    <property type="term" value="C:plasma membrane"/>
    <property type="evidence" value="ECO:0007669"/>
    <property type="project" value="UniProtKB-SubCell"/>
</dbReference>
<evidence type="ECO:0000256" key="2">
    <source>
        <dbReference type="ARBA" id="ARBA00008914"/>
    </source>
</evidence>
<proteinExistence type="inferred from homology"/>
<evidence type="ECO:0000256" key="1">
    <source>
        <dbReference type="ARBA" id="ARBA00004162"/>
    </source>
</evidence>
<dbReference type="CDD" id="cd07185">
    <property type="entry name" value="OmpA_C-like"/>
    <property type="match status" value="1"/>
</dbReference>